<dbReference type="EMBL" id="CCKQ01019019">
    <property type="protein sequence ID" value="CDW91025.1"/>
    <property type="molecule type" value="Genomic_DNA"/>
</dbReference>
<name>A0A078B931_STYLE</name>
<sequence length="149" mass="18351">MNDKLKAGQQIQPQENNNNLLEKLDDMNLEDMDSELQRTKKNELLDRLRQRKKFRKINKEQFDEKFKHVDKYTQQLIDMMAQKKTPNFEALNQNQMKMRPQRDTLFRNFKIPQYPDPLRNYNARPQKYGKMRKRMYDEEYENEEDNISQ</sequence>
<reference evidence="2 3" key="1">
    <citation type="submission" date="2014-06" db="EMBL/GenBank/DDBJ databases">
        <authorList>
            <person name="Swart Estienne"/>
        </authorList>
    </citation>
    <scope>NUCLEOTIDE SEQUENCE [LARGE SCALE GENOMIC DNA]</scope>
    <source>
        <strain evidence="2 3">130c</strain>
    </source>
</reference>
<feature type="region of interest" description="Disordered" evidence="1">
    <location>
        <begin position="1"/>
        <end position="20"/>
    </location>
</feature>
<dbReference type="InParanoid" id="A0A078B931"/>
<proteinExistence type="predicted"/>
<protein>
    <submittedName>
        <fullName evidence="2">Uncharacterized protein</fullName>
    </submittedName>
</protein>
<evidence type="ECO:0000313" key="3">
    <source>
        <dbReference type="Proteomes" id="UP000039865"/>
    </source>
</evidence>
<dbReference type="Proteomes" id="UP000039865">
    <property type="component" value="Unassembled WGS sequence"/>
</dbReference>
<evidence type="ECO:0000313" key="2">
    <source>
        <dbReference type="EMBL" id="CDW91025.1"/>
    </source>
</evidence>
<dbReference type="AlphaFoldDB" id="A0A078B931"/>
<keyword evidence="3" id="KW-1185">Reference proteome</keyword>
<organism evidence="2 3">
    <name type="scientific">Stylonychia lemnae</name>
    <name type="common">Ciliate</name>
    <dbReference type="NCBI Taxonomy" id="5949"/>
    <lineage>
        <taxon>Eukaryota</taxon>
        <taxon>Sar</taxon>
        <taxon>Alveolata</taxon>
        <taxon>Ciliophora</taxon>
        <taxon>Intramacronucleata</taxon>
        <taxon>Spirotrichea</taxon>
        <taxon>Stichotrichia</taxon>
        <taxon>Sporadotrichida</taxon>
        <taxon>Oxytrichidae</taxon>
        <taxon>Stylonychinae</taxon>
        <taxon>Stylonychia</taxon>
    </lineage>
</organism>
<gene>
    <name evidence="2" type="primary">Contig16344.g17412</name>
    <name evidence="2" type="ORF">STYLEM_20173</name>
</gene>
<accession>A0A078B931</accession>
<evidence type="ECO:0000256" key="1">
    <source>
        <dbReference type="SAM" id="MobiDB-lite"/>
    </source>
</evidence>